<evidence type="ECO:0000313" key="2">
    <source>
        <dbReference type="EMBL" id="MPC47524.1"/>
    </source>
</evidence>
<sequence length="59" mass="6499">MHAAGFKGELLETGTERAELRLPPHQPSRRPPRPPPQGTTSIQAKLEGRTGREGGWLIM</sequence>
<keyword evidence="3" id="KW-1185">Reference proteome</keyword>
<evidence type="ECO:0000313" key="3">
    <source>
        <dbReference type="Proteomes" id="UP000324222"/>
    </source>
</evidence>
<dbReference type="AlphaFoldDB" id="A0A5B7FT41"/>
<feature type="region of interest" description="Disordered" evidence="1">
    <location>
        <begin position="1"/>
        <end position="59"/>
    </location>
</feature>
<protein>
    <submittedName>
        <fullName evidence="2">Uncharacterized protein</fullName>
    </submittedName>
</protein>
<dbReference type="Proteomes" id="UP000324222">
    <property type="component" value="Unassembled WGS sequence"/>
</dbReference>
<comment type="caution">
    <text evidence="2">The sequence shown here is derived from an EMBL/GenBank/DDBJ whole genome shotgun (WGS) entry which is preliminary data.</text>
</comment>
<dbReference type="EMBL" id="VSRR010007785">
    <property type="protein sequence ID" value="MPC47524.1"/>
    <property type="molecule type" value="Genomic_DNA"/>
</dbReference>
<organism evidence="2 3">
    <name type="scientific">Portunus trituberculatus</name>
    <name type="common">Swimming crab</name>
    <name type="synonym">Neptunus trituberculatus</name>
    <dbReference type="NCBI Taxonomy" id="210409"/>
    <lineage>
        <taxon>Eukaryota</taxon>
        <taxon>Metazoa</taxon>
        <taxon>Ecdysozoa</taxon>
        <taxon>Arthropoda</taxon>
        <taxon>Crustacea</taxon>
        <taxon>Multicrustacea</taxon>
        <taxon>Malacostraca</taxon>
        <taxon>Eumalacostraca</taxon>
        <taxon>Eucarida</taxon>
        <taxon>Decapoda</taxon>
        <taxon>Pleocyemata</taxon>
        <taxon>Brachyura</taxon>
        <taxon>Eubrachyura</taxon>
        <taxon>Portunoidea</taxon>
        <taxon>Portunidae</taxon>
        <taxon>Portuninae</taxon>
        <taxon>Portunus</taxon>
    </lineage>
</organism>
<gene>
    <name evidence="2" type="ORF">E2C01_041273</name>
</gene>
<proteinExistence type="predicted"/>
<evidence type="ECO:0000256" key="1">
    <source>
        <dbReference type="SAM" id="MobiDB-lite"/>
    </source>
</evidence>
<name>A0A5B7FT41_PORTR</name>
<reference evidence="2 3" key="1">
    <citation type="submission" date="2019-05" db="EMBL/GenBank/DDBJ databases">
        <title>Another draft genome of Portunus trituberculatus and its Hox gene families provides insights of decapod evolution.</title>
        <authorList>
            <person name="Jeong J.-H."/>
            <person name="Song I."/>
            <person name="Kim S."/>
            <person name="Choi T."/>
            <person name="Kim D."/>
            <person name="Ryu S."/>
            <person name="Kim W."/>
        </authorList>
    </citation>
    <scope>NUCLEOTIDE SEQUENCE [LARGE SCALE GENOMIC DNA]</scope>
    <source>
        <tissue evidence="2">Muscle</tissue>
    </source>
</reference>
<accession>A0A5B7FT41</accession>